<dbReference type="EMBL" id="NRRY01000003">
    <property type="protein sequence ID" value="MBK1617536.1"/>
    <property type="molecule type" value="Genomic_DNA"/>
</dbReference>
<name>A0A9X1B3D9_9GAMM</name>
<dbReference type="Proteomes" id="UP001138768">
    <property type="component" value="Unassembled WGS sequence"/>
</dbReference>
<reference evidence="3 4" key="1">
    <citation type="journal article" date="2020" name="Microorganisms">
        <title>Osmotic Adaptation and Compatible Solute Biosynthesis of Phototrophic Bacteria as Revealed from Genome Analyses.</title>
        <authorList>
            <person name="Imhoff J.F."/>
            <person name="Rahn T."/>
            <person name="Kunzel S."/>
            <person name="Keller A."/>
            <person name="Neulinger S.C."/>
        </authorList>
    </citation>
    <scope>NUCLEOTIDE SEQUENCE [LARGE SCALE GENOMIC DNA]</scope>
    <source>
        <strain evidence="3 4">DSM 25653</strain>
    </source>
</reference>
<evidence type="ECO:0000256" key="1">
    <source>
        <dbReference type="SAM" id="MobiDB-lite"/>
    </source>
</evidence>
<proteinExistence type="predicted"/>
<sequence>MMGFGQKQALALAEPAGRYDASDSPGASPGQRRDQRRHQRLSYRDPVQARLIGLPGAMGATQLWALLAHDLSETGSMLSSPELFPVHSRLLLVISPAEVSEPIRVVGRVIWVAREDLQERYQLGVHFEEASDLARVRLQQLVAKRARSAAGARSDRD</sequence>
<dbReference type="Pfam" id="PF07238">
    <property type="entry name" value="PilZ"/>
    <property type="match status" value="1"/>
</dbReference>
<feature type="domain" description="PilZ" evidence="2">
    <location>
        <begin position="35"/>
        <end position="143"/>
    </location>
</feature>
<dbReference type="AlphaFoldDB" id="A0A9X1B3D9"/>
<keyword evidence="4" id="KW-1185">Reference proteome</keyword>
<protein>
    <recommendedName>
        <fullName evidence="2">PilZ domain-containing protein</fullName>
    </recommendedName>
</protein>
<evidence type="ECO:0000259" key="2">
    <source>
        <dbReference type="Pfam" id="PF07238"/>
    </source>
</evidence>
<comment type="caution">
    <text evidence="3">The sequence shown here is derived from an EMBL/GenBank/DDBJ whole genome shotgun (WGS) entry which is preliminary data.</text>
</comment>
<dbReference type="SUPFAM" id="SSF141371">
    <property type="entry name" value="PilZ domain-like"/>
    <property type="match status" value="1"/>
</dbReference>
<accession>A0A9X1B3D9</accession>
<feature type="region of interest" description="Disordered" evidence="1">
    <location>
        <begin position="14"/>
        <end position="40"/>
    </location>
</feature>
<evidence type="ECO:0000313" key="3">
    <source>
        <dbReference type="EMBL" id="MBK1617536.1"/>
    </source>
</evidence>
<dbReference type="GO" id="GO:0035438">
    <property type="term" value="F:cyclic-di-GMP binding"/>
    <property type="evidence" value="ECO:0007669"/>
    <property type="project" value="InterPro"/>
</dbReference>
<gene>
    <name evidence="3" type="ORF">CKO42_03525</name>
</gene>
<evidence type="ECO:0000313" key="4">
    <source>
        <dbReference type="Proteomes" id="UP001138768"/>
    </source>
</evidence>
<organism evidence="3 4">
    <name type="scientific">Lamprobacter modestohalophilus</name>
    <dbReference type="NCBI Taxonomy" id="1064514"/>
    <lineage>
        <taxon>Bacteria</taxon>
        <taxon>Pseudomonadati</taxon>
        <taxon>Pseudomonadota</taxon>
        <taxon>Gammaproteobacteria</taxon>
        <taxon>Chromatiales</taxon>
        <taxon>Chromatiaceae</taxon>
        <taxon>Lamprobacter</taxon>
    </lineage>
</organism>
<dbReference type="Gene3D" id="2.40.10.220">
    <property type="entry name" value="predicted glycosyltransferase like domains"/>
    <property type="match status" value="1"/>
</dbReference>
<dbReference type="InterPro" id="IPR009875">
    <property type="entry name" value="PilZ_domain"/>
</dbReference>